<dbReference type="EMBL" id="BOOA01000001">
    <property type="protein sequence ID" value="GIH21716.1"/>
    <property type="molecule type" value="Genomic_DNA"/>
</dbReference>
<organism evidence="1 2">
    <name type="scientific">Acrocarpospora phusangensis</name>
    <dbReference type="NCBI Taxonomy" id="1070424"/>
    <lineage>
        <taxon>Bacteria</taxon>
        <taxon>Bacillati</taxon>
        <taxon>Actinomycetota</taxon>
        <taxon>Actinomycetes</taxon>
        <taxon>Streptosporangiales</taxon>
        <taxon>Streptosporangiaceae</taxon>
        <taxon>Acrocarpospora</taxon>
    </lineage>
</organism>
<gene>
    <name evidence="1" type="ORF">Aph01nite_00260</name>
</gene>
<evidence type="ECO:0000313" key="2">
    <source>
        <dbReference type="Proteomes" id="UP000640052"/>
    </source>
</evidence>
<protein>
    <submittedName>
        <fullName evidence="1">Uncharacterized protein</fullName>
    </submittedName>
</protein>
<name>A0A919Q406_9ACTN</name>
<proteinExistence type="predicted"/>
<sequence length="65" mass="6521">MGALLARLRLVEFVSRRGGMSLSGGAGSDAVMAGGLVRRLGGVSFSGGGGLTRLWLVGSCVVLVE</sequence>
<accession>A0A919Q406</accession>
<dbReference type="Proteomes" id="UP000640052">
    <property type="component" value="Unassembled WGS sequence"/>
</dbReference>
<reference evidence="1" key="1">
    <citation type="submission" date="2021-01" db="EMBL/GenBank/DDBJ databases">
        <title>Whole genome shotgun sequence of Acrocarpospora phusangensis NBRC 108782.</title>
        <authorList>
            <person name="Komaki H."/>
            <person name="Tamura T."/>
        </authorList>
    </citation>
    <scope>NUCLEOTIDE SEQUENCE</scope>
    <source>
        <strain evidence="1">NBRC 108782</strain>
    </source>
</reference>
<evidence type="ECO:0000313" key="1">
    <source>
        <dbReference type="EMBL" id="GIH21716.1"/>
    </source>
</evidence>
<comment type="caution">
    <text evidence="1">The sequence shown here is derived from an EMBL/GenBank/DDBJ whole genome shotgun (WGS) entry which is preliminary data.</text>
</comment>
<dbReference type="AlphaFoldDB" id="A0A919Q406"/>
<keyword evidence="2" id="KW-1185">Reference proteome</keyword>